<dbReference type="PROSITE" id="PS51257">
    <property type="entry name" value="PROKAR_LIPOPROTEIN"/>
    <property type="match status" value="1"/>
</dbReference>
<evidence type="ECO:0000256" key="1">
    <source>
        <dbReference type="SAM" id="SignalP"/>
    </source>
</evidence>
<evidence type="ECO:0000313" key="2">
    <source>
        <dbReference type="EMBL" id="QED49325.1"/>
    </source>
</evidence>
<dbReference type="Gene3D" id="2.40.40.60">
    <property type="match status" value="1"/>
</dbReference>
<sequence length="196" mass="21959">MKKLLSVCLTAMIAGSIMTGCSAFKEAFEKANGLILYGEEQKIDDAFNKEENELKEKDKYTIKVAEDNDQKIMILDEKTANALIEKKLLKEVKNGDDTEPITSLPEVTKGKGLLFAKQQVEKVSLDGQQVEVTYGGNKIIGDGRIYVDMFLIVDDADFSVMEGTEKTMGIMKYDKDPDKKIGTFDVERDQLVKIKE</sequence>
<accession>A0A5B8Z8A9</accession>
<dbReference type="EMBL" id="CP042593">
    <property type="protein sequence ID" value="QED49325.1"/>
    <property type="molecule type" value="Genomic_DNA"/>
</dbReference>
<evidence type="ECO:0008006" key="4">
    <source>
        <dbReference type="Google" id="ProtNLM"/>
    </source>
</evidence>
<dbReference type="RefSeq" id="WP_057773566.1">
    <property type="nucleotide sequence ID" value="NZ_CP042593.1"/>
</dbReference>
<dbReference type="STRING" id="1742359.GCA_001439625_03486"/>
<feature type="signal peptide" evidence="1">
    <location>
        <begin position="1"/>
        <end position="19"/>
    </location>
</feature>
<feature type="chain" id="PRO_5038765506" description="Lipoprotein" evidence="1">
    <location>
        <begin position="20"/>
        <end position="196"/>
    </location>
</feature>
<dbReference type="KEGG" id="bda:FSZ17_19805"/>
<evidence type="ECO:0000313" key="3">
    <source>
        <dbReference type="Proteomes" id="UP000321555"/>
    </source>
</evidence>
<dbReference type="OrthoDB" id="2617138at2"/>
<gene>
    <name evidence="2" type="ORF">FSZ17_19805</name>
</gene>
<organism evidence="2 3">
    <name type="scientific">Cytobacillus dafuensis</name>
    <name type="common">Bacillus dafuensis</name>
    <dbReference type="NCBI Taxonomy" id="1742359"/>
    <lineage>
        <taxon>Bacteria</taxon>
        <taxon>Bacillati</taxon>
        <taxon>Bacillota</taxon>
        <taxon>Bacilli</taxon>
        <taxon>Bacillales</taxon>
        <taxon>Bacillaceae</taxon>
        <taxon>Cytobacillus</taxon>
    </lineage>
</organism>
<protein>
    <recommendedName>
        <fullName evidence="4">Lipoprotein</fullName>
    </recommendedName>
</protein>
<dbReference type="InterPro" id="IPR035253">
    <property type="entry name" value="Lipoprotein_22_bac"/>
</dbReference>
<dbReference type="AlphaFoldDB" id="A0A5B8Z8A9"/>
<reference evidence="3" key="1">
    <citation type="submission" date="2019-08" db="EMBL/GenBank/DDBJ databases">
        <authorList>
            <person name="Zheng X."/>
        </authorList>
    </citation>
    <scope>NUCLEOTIDE SEQUENCE [LARGE SCALE GENOMIC DNA]</scope>
    <source>
        <strain evidence="3">FJAT-25496</strain>
    </source>
</reference>
<keyword evidence="3" id="KW-1185">Reference proteome</keyword>
<dbReference type="Proteomes" id="UP000321555">
    <property type="component" value="Chromosome"/>
</dbReference>
<dbReference type="Gene3D" id="3.30.70.3060">
    <property type="match status" value="1"/>
</dbReference>
<dbReference type="Pfam" id="PF17294">
    <property type="entry name" value="Lipoprotein_22"/>
    <property type="match status" value="1"/>
</dbReference>
<keyword evidence="1" id="KW-0732">Signal</keyword>
<proteinExistence type="predicted"/>
<name>A0A5B8Z8A9_CYTDA</name>